<dbReference type="InterPro" id="IPR003593">
    <property type="entry name" value="AAA+_ATPase"/>
</dbReference>
<dbReference type="GO" id="GO:0051603">
    <property type="term" value="P:proteolysis involved in protein catabolic process"/>
    <property type="evidence" value="ECO:0007669"/>
    <property type="project" value="TreeGrafter"/>
</dbReference>
<keyword evidence="8" id="KW-1185">Reference proteome</keyword>
<gene>
    <name evidence="7" type="ORF">LSH36_793g01231</name>
</gene>
<evidence type="ECO:0000256" key="1">
    <source>
        <dbReference type="ARBA" id="ARBA00022723"/>
    </source>
</evidence>
<dbReference type="InterPro" id="IPR059188">
    <property type="entry name" value="Znf_CLPX-like"/>
</dbReference>
<feature type="domain" description="ClpX-type ZB" evidence="6">
    <location>
        <begin position="52"/>
        <end position="106"/>
    </location>
</feature>
<dbReference type="SUPFAM" id="SSF52540">
    <property type="entry name" value="P-loop containing nucleoside triphosphate hydrolases"/>
    <property type="match status" value="1"/>
</dbReference>
<sequence>MGQAASIAALILASGSEGKRYVLPSMRVIIHQPWGGVQGQHKKQYSMALPIRYYKGIKVPQDRKCSMCGKSVQFAQEMIVWDNGQLCNECIEQCWHYLHQKRLSSNAERKQHTPQDTPSLALTPAEIKAYLDKYVIGQDKTKKILSVAVYNHFCRLSINSETRVPIIEKSNILMIGNSGTGKTLLARMLAQLLDIPFAIADATVLTEAGYVGEDVENILLKLYRASNGNKKATEQGIIYIDEIDKIAKKSENVSITRDVSGEGVQQALLKIIEGSIAEVPPLGGRKHPNQEMIPINTNNILFICGGTFQGINQIINRRKSKGTIGFHSYENTKDHIYDDLLPEDLIAFGLIPEFVGRFSFLTTLHDLTEQHFTHILTKLNNSVIQQYTLLFEHKNIKLTFDQEAIHSIAQSAYQRRIGARGLRNIVDSLMMDYLFEIEKWEAKGAVTITRKIVLENFYNEEKKPLKKRA</sequence>
<keyword evidence="5" id="KW-0143">Chaperone</keyword>
<dbReference type="Pfam" id="PF00574">
    <property type="entry name" value="CLP_protease"/>
    <property type="match status" value="1"/>
</dbReference>
<dbReference type="GO" id="GO:0051082">
    <property type="term" value="F:unfolded protein binding"/>
    <property type="evidence" value="ECO:0007669"/>
    <property type="project" value="InterPro"/>
</dbReference>
<dbReference type="SMART" id="SM00994">
    <property type="entry name" value="zf-C4_ClpX"/>
    <property type="match status" value="1"/>
</dbReference>
<dbReference type="InterPro" id="IPR023562">
    <property type="entry name" value="ClpP/TepA"/>
</dbReference>
<keyword evidence="1" id="KW-0479">Metal-binding</keyword>
<dbReference type="SMART" id="SM01086">
    <property type="entry name" value="ClpB_D2-small"/>
    <property type="match status" value="1"/>
</dbReference>
<organism evidence="7 8">
    <name type="scientific">Paralvinella palmiformis</name>
    <dbReference type="NCBI Taxonomy" id="53620"/>
    <lineage>
        <taxon>Eukaryota</taxon>
        <taxon>Metazoa</taxon>
        <taxon>Spiralia</taxon>
        <taxon>Lophotrochozoa</taxon>
        <taxon>Annelida</taxon>
        <taxon>Polychaeta</taxon>
        <taxon>Sedentaria</taxon>
        <taxon>Canalipalpata</taxon>
        <taxon>Terebellida</taxon>
        <taxon>Terebelliformia</taxon>
        <taxon>Alvinellidae</taxon>
        <taxon>Paralvinella</taxon>
    </lineage>
</organism>
<dbReference type="Pfam" id="PF10431">
    <property type="entry name" value="ClpB_D2-small"/>
    <property type="match status" value="1"/>
</dbReference>
<evidence type="ECO:0000313" key="8">
    <source>
        <dbReference type="Proteomes" id="UP001208570"/>
    </source>
</evidence>
<dbReference type="Pfam" id="PF07724">
    <property type="entry name" value="AAA_2"/>
    <property type="match status" value="1"/>
</dbReference>
<dbReference type="InterPro" id="IPR010603">
    <property type="entry name" value="Znf_CppX_C4"/>
</dbReference>
<dbReference type="PANTHER" id="PTHR48102:SF7">
    <property type="entry name" value="ATP-DEPENDENT CLP PROTEASE ATP-BINDING SUBUNIT CLPX-LIKE, MITOCHONDRIAL"/>
    <property type="match status" value="1"/>
</dbReference>
<dbReference type="SUPFAM" id="SSF52096">
    <property type="entry name" value="ClpP/crotonase"/>
    <property type="match status" value="1"/>
</dbReference>
<accession>A0AAD9MTX9</accession>
<keyword evidence="3" id="KW-0862">Zinc</keyword>
<dbReference type="InterPro" id="IPR019489">
    <property type="entry name" value="Clp_ATPase_C"/>
</dbReference>
<dbReference type="CDD" id="cd19497">
    <property type="entry name" value="RecA-like_ClpX"/>
    <property type="match status" value="1"/>
</dbReference>
<dbReference type="GO" id="GO:0140662">
    <property type="term" value="F:ATP-dependent protein folding chaperone"/>
    <property type="evidence" value="ECO:0007669"/>
    <property type="project" value="InterPro"/>
</dbReference>
<dbReference type="Gene3D" id="3.90.226.10">
    <property type="entry name" value="2-enoyl-CoA Hydratase, Chain A, domain 1"/>
    <property type="match status" value="1"/>
</dbReference>
<dbReference type="InterPro" id="IPR050052">
    <property type="entry name" value="ATP-dep_Clp_protease_ClpX"/>
</dbReference>
<name>A0AAD9MTX9_9ANNE</name>
<comment type="caution">
    <text evidence="7">The sequence shown here is derived from an EMBL/GenBank/DDBJ whole genome shotgun (WGS) entry which is preliminary data.</text>
</comment>
<dbReference type="Gene3D" id="6.20.220.10">
    <property type="entry name" value="ClpX chaperone, C4-type zinc finger domain"/>
    <property type="match status" value="1"/>
</dbReference>
<dbReference type="EMBL" id="JAODUP010000793">
    <property type="protein sequence ID" value="KAK2144008.1"/>
    <property type="molecule type" value="Genomic_DNA"/>
</dbReference>
<evidence type="ECO:0000259" key="6">
    <source>
        <dbReference type="PROSITE" id="PS51902"/>
    </source>
</evidence>
<dbReference type="AlphaFoldDB" id="A0AAD9MTX9"/>
<evidence type="ECO:0000256" key="2">
    <source>
        <dbReference type="ARBA" id="ARBA00022741"/>
    </source>
</evidence>
<dbReference type="GO" id="GO:0005524">
    <property type="term" value="F:ATP binding"/>
    <property type="evidence" value="ECO:0007669"/>
    <property type="project" value="UniProtKB-KW"/>
</dbReference>
<evidence type="ECO:0000256" key="3">
    <source>
        <dbReference type="ARBA" id="ARBA00022833"/>
    </source>
</evidence>
<dbReference type="Proteomes" id="UP001208570">
    <property type="component" value="Unassembled WGS sequence"/>
</dbReference>
<dbReference type="InterPro" id="IPR038366">
    <property type="entry name" value="Znf_CppX_C4_sf"/>
</dbReference>
<dbReference type="Gene3D" id="3.40.50.300">
    <property type="entry name" value="P-loop containing nucleotide triphosphate hydrolases"/>
    <property type="match status" value="1"/>
</dbReference>
<dbReference type="InterPro" id="IPR027417">
    <property type="entry name" value="P-loop_NTPase"/>
</dbReference>
<dbReference type="Pfam" id="PF06689">
    <property type="entry name" value="zf-C4_ClpX"/>
    <property type="match status" value="1"/>
</dbReference>
<dbReference type="GO" id="GO:0009376">
    <property type="term" value="C:HslUV protease complex"/>
    <property type="evidence" value="ECO:0007669"/>
    <property type="project" value="TreeGrafter"/>
</dbReference>
<evidence type="ECO:0000256" key="4">
    <source>
        <dbReference type="ARBA" id="ARBA00022840"/>
    </source>
</evidence>
<dbReference type="InterPro" id="IPR029045">
    <property type="entry name" value="ClpP/crotonase-like_dom_sf"/>
</dbReference>
<proteinExistence type="predicted"/>
<evidence type="ECO:0000313" key="7">
    <source>
        <dbReference type="EMBL" id="KAK2144008.1"/>
    </source>
</evidence>
<dbReference type="GO" id="GO:0016887">
    <property type="term" value="F:ATP hydrolysis activity"/>
    <property type="evidence" value="ECO:0007669"/>
    <property type="project" value="InterPro"/>
</dbReference>
<dbReference type="GO" id="GO:0051301">
    <property type="term" value="P:cell division"/>
    <property type="evidence" value="ECO:0007669"/>
    <property type="project" value="TreeGrafter"/>
</dbReference>
<evidence type="ECO:0000256" key="5">
    <source>
        <dbReference type="ARBA" id="ARBA00023186"/>
    </source>
</evidence>
<dbReference type="Gene3D" id="1.10.8.60">
    <property type="match status" value="1"/>
</dbReference>
<dbReference type="GO" id="GO:0008270">
    <property type="term" value="F:zinc ion binding"/>
    <property type="evidence" value="ECO:0007669"/>
    <property type="project" value="InterPro"/>
</dbReference>
<dbReference type="NCBIfam" id="TIGR00382">
    <property type="entry name" value="clpX"/>
    <property type="match status" value="1"/>
</dbReference>
<keyword evidence="4" id="KW-0067">ATP-binding</keyword>
<reference evidence="7" key="1">
    <citation type="journal article" date="2023" name="Mol. Biol. Evol.">
        <title>Third-Generation Sequencing Reveals the Adaptive Role of the Epigenome in Three Deep-Sea Polychaetes.</title>
        <authorList>
            <person name="Perez M."/>
            <person name="Aroh O."/>
            <person name="Sun Y."/>
            <person name="Lan Y."/>
            <person name="Juniper S.K."/>
            <person name="Young C.R."/>
            <person name="Angers B."/>
            <person name="Qian P.Y."/>
        </authorList>
    </citation>
    <scope>NUCLEOTIDE SEQUENCE</scope>
    <source>
        <strain evidence="7">P08H-3</strain>
    </source>
</reference>
<dbReference type="InterPro" id="IPR004487">
    <property type="entry name" value="Clp_protease_ATP-bd_su_ClpX"/>
</dbReference>
<dbReference type="InterPro" id="IPR003959">
    <property type="entry name" value="ATPase_AAA_core"/>
</dbReference>
<dbReference type="SMART" id="SM00382">
    <property type="entry name" value="AAA"/>
    <property type="match status" value="1"/>
</dbReference>
<dbReference type="GO" id="GO:0046983">
    <property type="term" value="F:protein dimerization activity"/>
    <property type="evidence" value="ECO:0007669"/>
    <property type="project" value="InterPro"/>
</dbReference>
<dbReference type="PANTHER" id="PTHR48102">
    <property type="entry name" value="ATP-DEPENDENT CLP PROTEASE ATP-BINDING SUBUNIT CLPX-LIKE, MITOCHONDRIAL-RELATED"/>
    <property type="match status" value="1"/>
</dbReference>
<keyword evidence="2" id="KW-0547">Nucleotide-binding</keyword>
<dbReference type="NCBIfam" id="NF003745">
    <property type="entry name" value="PRK05342.1"/>
    <property type="match status" value="1"/>
</dbReference>
<dbReference type="PROSITE" id="PS51902">
    <property type="entry name" value="CLPX_ZB"/>
    <property type="match status" value="1"/>
</dbReference>
<protein>
    <recommendedName>
        <fullName evidence="6">ClpX-type ZB domain-containing protein</fullName>
    </recommendedName>
</protein>